<reference evidence="4 5" key="1">
    <citation type="submission" date="2017-03" db="EMBL/GenBank/DDBJ databases">
        <title>Complete Genome Sequence of a natural compounds producer, Streptomyces violaceus S21.</title>
        <authorList>
            <person name="Zhong C."/>
            <person name="Zhao Z."/>
            <person name="Fu J."/>
            <person name="Zong G."/>
            <person name="Qin R."/>
            <person name="Cao G."/>
        </authorList>
    </citation>
    <scope>NUCLEOTIDE SEQUENCE [LARGE SCALE GENOMIC DNA]</scope>
    <source>
        <strain evidence="4 5">S21</strain>
    </source>
</reference>
<dbReference type="EMBL" id="CP020570">
    <property type="protein sequence ID" value="ARF65179.1"/>
    <property type="molecule type" value="Genomic_DNA"/>
</dbReference>
<accession>A0A1V0UIU9</accession>
<feature type="domain" description="Erythromycin biosynthesis protein CIII-like C-terminal" evidence="3">
    <location>
        <begin position="328"/>
        <end position="417"/>
    </location>
</feature>
<organism evidence="4 5">
    <name type="scientific">Streptomyces violaceoruber</name>
    <dbReference type="NCBI Taxonomy" id="1935"/>
    <lineage>
        <taxon>Bacteria</taxon>
        <taxon>Bacillati</taxon>
        <taxon>Actinomycetota</taxon>
        <taxon>Actinomycetes</taxon>
        <taxon>Kitasatosporales</taxon>
        <taxon>Streptomycetaceae</taxon>
        <taxon>Streptomyces</taxon>
        <taxon>Streptomyces violaceoruber group</taxon>
    </lineage>
</organism>
<sequence>MTAGPVAPGREGAVPAARNGGTAAGPAPDRDALTERSLRGRRILYALWDGGGNVATTLLLLGDLARRGARVTVLSNDSVADRVRAAGLEFTPYRLGPRHDPRSRETDVLKLWEARTPAESSRLIRDRVMFGPAEALCRDTLRAAEECGAELLAADYTLFGPLVAAERLGLPHIVLMNTIYPLPTAALAGLRAARSGPFTYLFTRMLAQGLPRLNEVRERFGLGPLATAQEQYERAGATVVTCHPRFDPASASVPPRVHYVGPQVDPPAWVPARLPGPARRVLVSLSTTDQPEEALLVDALVRAAELVGAAEGGADIAFEFLGGVLGHRAELPANVTARGYVPLEEHLPYADLVLHHGGFGTTTRALLWGVPAIIFGSFQEQFNSARRLDELGAGTGMRRDSDPADIAAAILDRIAAPRRAAARDCARALHAEHDRNAAARVFAEQAARAGRAAP</sequence>
<dbReference type="STRING" id="1935.B1H20_30045"/>
<dbReference type="Proteomes" id="UP000192445">
    <property type="component" value="Chromosome"/>
</dbReference>
<dbReference type="GO" id="GO:0016758">
    <property type="term" value="F:hexosyltransferase activity"/>
    <property type="evidence" value="ECO:0007669"/>
    <property type="project" value="UniProtKB-ARBA"/>
</dbReference>
<dbReference type="SUPFAM" id="SSF53756">
    <property type="entry name" value="UDP-Glycosyltransferase/glycogen phosphorylase"/>
    <property type="match status" value="1"/>
</dbReference>
<proteinExistence type="predicted"/>
<evidence type="ECO:0000256" key="2">
    <source>
        <dbReference type="SAM" id="MobiDB-lite"/>
    </source>
</evidence>
<dbReference type="AlphaFoldDB" id="A0A1V0UIU9"/>
<dbReference type="OrthoDB" id="764352at2"/>
<feature type="region of interest" description="Disordered" evidence="2">
    <location>
        <begin position="1"/>
        <end position="31"/>
    </location>
</feature>
<gene>
    <name evidence="4" type="ORF">B1H20_30045</name>
</gene>
<name>A0A1V0UIU9_STRVN</name>
<dbReference type="InterPro" id="IPR050426">
    <property type="entry name" value="Glycosyltransferase_28"/>
</dbReference>
<dbReference type="GO" id="GO:0017000">
    <property type="term" value="P:antibiotic biosynthetic process"/>
    <property type="evidence" value="ECO:0007669"/>
    <property type="project" value="UniProtKB-ARBA"/>
</dbReference>
<dbReference type="InterPro" id="IPR010610">
    <property type="entry name" value="EryCIII-like_C"/>
</dbReference>
<dbReference type="KEGG" id="svu:B1H20_30045"/>
<dbReference type="InterPro" id="IPR002213">
    <property type="entry name" value="UDP_glucos_trans"/>
</dbReference>
<evidence type="ECO:0000313" key="4">
    <source>
        <dbReference type="EMBL" id="ARF65179.1"/>
    </source>
</evidence>
<dbReference type="CDD" id="cd03784">
    <property type="entry name" value="GT1_Gtf-like"/>
    <property type="match status" value="1"/>
</dbReference>
<evidence type="ECO:0000313" key="5">
    <source>
        <dbReference type="Proteomes" id="UP000192445"/>
    </source>
</evidence>
<dbReference type="PANTHER" id="PTHR48050:SF13">
    <property type="entry name" value="STEROL 3-BETA-GLUCOSYLTRANSFERASE UGT80A2"/>
    <property type="match status" value="1"/>
</dbReference>
<dbReference type="RefSeq" id="WP_083193590.1">
    <property type="nucleotide sequence ID" value="NZ_CP020570.1"/>
</dbReference>
<dbReference type="PANTHER" id="PTHR48050">
    <property type="entry name" value="STEROL 3-BETA-GLUCOSYLTRANSFERASE"/>
    <property type="match status" value="1"/>
</dbReference>
<dbReference type="Gene3D" id="3.40.50.2000">
    <property type="entry name" value="Glycogen Phosphorylase B"/>
    <property type="match status" value="2"/>
</dbReference>
<keyword evidence="1" id="KW-0808">Transferase</keyword>
<dbReference type="Pfam" id="PF06722">
    <property type="entry name" value="EryCIII-like_C"/>
    <property type="match status" value="1"/>
</dbReference>
<dbReference type="GO" id="GO:0008194">
    <property type="term" value="F:UDP-glycosyltransferase activity"/>
    <property type="evidence" value="ECO:0007669"/>
    <property type="project" value="InterPro"/>
</dbReference>
<evidence type="ECO:0000256" key="1">
    <source>
        <dbReference type="ARBA" id="ARBA00022679"/>
    </source>
</evidence>
<protein>
    <recommendedName>
        <fullName evidence="3">Erythromycin biosynthesis protein CIII-like C-terminal domain-containing protein</fullName>
    </recommendedName>
</protein>
<evidence type="ECO:0000259" key="3">
    <source>
        <dbReference type="Pfam" id="PF06722"/>
    </source>
</evidence>